<dbReference type="AlphaFoldDB" id="A0A1H3NKB7"/>
<accession>A0A1H3NKB7</accession>
<feature type="domain" description="MobA-like NTP transferase" evidence="1">
    <location>
        <begin position="5"/>
        <end position="53"/>
    </location>
</feature>
<dbReference type="SUPFAM" id="SSF53448">
    <property type="entry name" value="Nucleotide-diphospho-sugar transferases"/>
    <property type="match status" value="1"/>
</dbReference>
<evidence type="ECO:0000313" key="2">
    <source>
        <dbReference type="EMBL" id="SDY89258.1"/>
    </source>
</evidence>
<keyword evidence="2" id="KW-0548">Nucleotidyltransferase</keyword>
<dbReference type="OrthoDB" id="4427994at2"/>
<dbReference type="InterPro" id="IPR025877">
    <property type="entry name" value="MobA-like_NTP_Trfase"/>
</dbReference>
<reference evidence="3" key="1">
    <citation type="submission" date="2016-10" db="EMBL/GenBank/DDBJ databases">
        <authorList>
            <person name="Varghese N."/>
            <person name="Submissions S."/>
        </authorList>
    </citation>
    <scope>NUCLEOTIDE SEQUENCE [LARGE SCALE GENOMIC DNA]</scope>
    <source>
        <strain evidence="3">DSM 45245</strain>
    </source>
</reference>
<keyword evidence="3" id="KW-1185">Reference proteome</keyword>
<dbReference type="Gene3D" id="3.90.550.10">
    <property type="entry name" value="Spore Coat Polysaccharide Biosynthesis Protein SpsA, Chain A"/>
    <property type="match status" value="1"/>
</dbReference>
<evidence type="ECO:0000259" key="1">
    <source>
        <dbReference type="Pfam" id="PF12804"/>
    </source>
</evidence>
<organism evidence="2 3">
    <name type="scientific">Micromonospora pattaloongensis</name>
    <dbReference type="NCBI Taxonomy" id="405436"/>
    <lineage>
        <taxon>Bacteria</taxon>
        <taxon>Bacillati</taxon>
        <taxon>Actinomycetota</taxon>
        <taxon>Actinomycetes</taxon>
        <taxon>Micromonosporales</taxon>
        <taxon>Micromonosporaceae</taxon>
        <taxon>Micromonospora</taxon>
    </lineage>
</organism>
<gene>
    <name evidence="2" type="ORF">SAMN05444365_10431</name>
</gene>
<dbReference type="STRING" id="405436.SAMN05444365_10431"/>
<dbReference type="RefSeq" id="WP_091555924.1">
    <property type="nucleotide sequence ID" value="NZ_FNPH01000004.1"/>
</dbReference>
<protein>
    <submittedName>
        <fullName evidence="2">Molybdenum cofactor cytidylyltransferase/nicotine blue oxidoreductase</fullName>
    </submittedName>
</protein>
<name>A0A1H3NKB7_9ACTN</name>
<evidence type="ECO:0000313" key="3">
    <source>
        <dbReference type="Proteomes" id="UP000242415"/>
    </source>
</evidence>
<dbReference type="EMBL" id="FNPH01000004">
    <property type="protein sequence ID" value="SDY89258.1"/>
    <property type="molecule type" value="Genomic_DNA"/>
</dbReference>
<dbReference type="InterPro" id="IPR029044">
    <property type="entry name" value="Nucleotide-diphossugar_trans"/>
</dbReference>
<proteinExistence type="predicted"/>
<sequence length="57" mass="5633">MTAAGLVLAAGGGRRYGAPKALVAVDGRLLVERAVRTVRDGGCDPVVVVLGAAADEA</sequence>
<dbReference type="Pfam" id="PF12804">
    <property type="entry name" value="NTP_transf_3"/>
    <property type="match status" value="1"/>
</dbReference>
<dbReference type="GO" id="GO:0016779">
    <property type="term" value="F:nucleotidyltransferase activity"/>
    <property type="evidence" value="ECO:0007669"/>
    <property type="project" value="UniProtKB-KW"/>
</dbReference>
<keyword evidence="2" id="KW-0808">Transferase</keyword>
<dbReference type="Proteomes" id="UP000242415">
    <property type="component" value="Unassembled WGS sequence"/>
</dbReference>